<keyword evidence="9" id="KW-1185">Reference proteome</keyword>
<evidence type="ECO:0000256" key="1">
    <source>
        <dbReference type="ARBA" id="ARBA00004141"/>
    </source>
</evidence>
<feature type="transmembrane region" description="Helical" evidence="6">
    <location>
        <begin position="179"/>
        <end position="196"/>
    </location>
</feature>
<evidence type="ECO:0000313" key="9">
    <source>
        <dbReference type="Proteomes" id="UP000754883"/>
    </source>
</evidence>
<feature type="transmembrane region" description="Helical" evidence="6">
    <location>
        <begin position="338"/>
        <end position="365"/>
    </location>
</feature>
<dbReference type="Pfam" id="PF07690">
    <property type="entry name" value="MFS_1"/>
    <property type="match status" value="1"/>
</dbReference>
<evidence type="ECO:0000256" key="4">
    <source>
        <dbReference type="ARBA" id="ARBA00023136"/>
    </source>
</evidence>
<comment type="caution">
    <text evidence="8">The sequence shown here is derived from an EMBL/GenBank/DDBJ whole genome shotgun (WGS) entry which is preliminary data.</text>
</comment>
<feature type="transmembrane region" description="Helical" evidence="6">
    <location>
        <begin position="267"/>
        <end position="288"/>
    </location>
</feature>
<feature type="transmembrane region" description="Helical" evidence="6">
    <location>
        <begin position="147"/>
        <end position="167"/>
    </location>
</feature>
<dbReference type="PROSITE" id="PS50850">
    <property type="entry name" value="MFS"/>
    <property type="match status" value="1"/>
</dbReference>
<sequence length="412" mass="45549">MENDTEKGVPSSRNSLSDEARNSNTEVEFAPIRSVKGAQLSRPTSQQSTASHSITRVRSQNGYGVSDDTSEKDEPAANSPGNDEDDSFLVGWDGGDNDPLCPRSFNVARKWLIVSIVSSASFCVTSASSIYTSTYQQMEAEFGNSRIVSVLGLSTFVLGIALGPMFFSPLSEFYGRRPIYLVAWSLYVIWIIPQAVAKNIATMIVGRFLDGFAGSTFLAVSGGTVGDLFTREQLQVPMAVFSIAPFLGPCVGPLIGGFINYNTHWRWTYYVLLIWGFVLLLAIVFLCPETYHPIILKKKAQMLRKKTNDERWVAPTERTKKSVLTAVGRSLLRPFQLLIFEFMVLSLCIYSAILLGILYLFFGAFPLVFGTIYQFNLWQIGLSFMGIGAGLLVGIGTDPVWHRCGDPRVCRV</sequence>
<proteinExistence type="predicted"/>
<dbReference type="OrthoDB" id="3561359at2759"/>
<dbReference type="EMBL" id="CABFNO020001553">
    <property type="protein sequence ID" value="CAG9998929.1"/>
    <property type="molecule type" value="Genomic_DNA"/>
</dbReference>
<gene>
    <name evidence="8" type="ORF">CBYS24578_00002186</name>
</gene>
<dbReference type="Gene3D" id="1.20.1720.10">
    <property type="entry name" value="Multidrug resistance protein D"/>
    <property type="match status" value="1"/>
</dbReference>
<dbReference type="PANTHER" id="PTHR23502">
    <property type="entry name" value="MAJOR FACILITATOR SUPERFAMILY"/>
    <property type="match status" value="1"/>
</dbReference>
<evidence type="ECO:0000259" key="7">
    <source>
        <dbReference type="PROSITE" id="PS50850"/>
    </source>
</evidence>
<name>A0A9N9Y5U2_9HYPO</name>
<evidence type="ECO:0000256" key="5">
    <source>
        <dbReference type="SAM" id="MobiDB-lite"/>
    </source>
</evidence>
<dbReference type="GO" id="GO:0022857">
    <property type="term" value="F:transmembrane transporter activity"/>
    <property type="evidence" value="ECO:0007669"/>
    <property type="project" value="InterPro"/>
</dbReference>
<dbReference type="GO" id="GO:0005886">
    <property type="term" value="C:plasma membrane"/>
    <property type="evidence" value="ECO:0007669"/>
    <property type="project" value="TreeGrafter"/>
</dbReference>
<dbReference type="AlphaFoldDB" id="A0A9N9Y5U2"/>
<keyword evidence="4 6" id="KW-0472">Membrane</keyword>
<reference evidence="8" key="1">
    <citation type="submission" date="2021-10" db="EMBL/GenBank/DDBJ databases">
        <authorList>
            <person name="Piombo E."/>
        </authorList>
    </citation>
    <scope>NUCLEOTIDE SEQUENCE</scope>
</reference>
<dbReference type="InterPro" id="IPR036259">
    <property type="entry name" value="MFS_trans_sf"/>
</dbReference>
<dbReference type="Proteomes" id="UP000754883">
    <property type="component" value="Unassembled WGS sequence"/>
</dbReference>
<evidence type="ECO:0000256" key="3">
    <source>
        <dbReference type="ARBA" id="ARBA00022989"/>
    </source>
</evidence>
<dbReference type="InterPro" id="IPR020846">
    <property type="entry name" value="MFS_dom"/>
</dbReference>
<dbReference type="InterPro" id="IPR011701">
    <property type="entry name" value="MFS"/>
</dbReference>
<keyword evidence="2 6" id="KW-0812">Transmembrane</keyword>
<feature type="domain" description="Major facilitator superfamily (MFS) profile" evidence="7">
    <location>
        <begin position="113"/>
        <end position="412"/>
    </location>
</feature>
<comment type="subcellular location">
    <subcellularLocation>
        <location evidence="1">Membrane</location>
        <topology evidence="1">Multi-pass membrane protein</topology>
    </subcellularLocation>
</comment>
<feature type="transmembrane region" description="Helical" evidence="6">
    <location>
        <begin position="236"/>
        <end position="261"/>
    </location>
</feature>
<feature type="transmembrane region" description="Helical" evidence="6">
    <location>
        <begin position="377"/>
        <end position="395"/>
    </location>
</feature>
<dbReference type="PANTHER" id="PTHR23502:SF7">
    <property type="entry name" value="DRUG_PROTON ANTIPORTER YHK8-RELATED"/>
    <property type="match status" value="1"/>
</dbReference>
<evidence type="ECO:0000313" key="8">
    <source>
        <dbReference type="EMBL" id="CAG9998929.1"/>
    </source>
</evidence>
<dbReference type="SUPFAM" id="SSF103473">
    <property type="entry name" value="MFS general substrate transporter"/>
    <property type="match status" value="1"/>
</dbReference>
<feature type="compositionally biased region" description="Polar residues" evidence="5">
    <location>
        <begin position="41"/>
        <end position="63"/>
    </location>
</feature>
<keyword evidence="3 6" id="KW-1133">Transmembrane helix</keyword>
<feature type="transmembrane region" description="Helical" evidence="6">
    <location>
        <begin position="208"/>
        <end position="229"/>
    </location>
</feature>
<protein>
    <recommendedName>
        <fullName evidence="7">Major facilitator superfamily (MFS) profile domain-containing protein</fullName>
    </recommendedName>
</protein>
<feature type="region of interest" description="Disordered" evidence="5">
    <location>
        <begin position="1"/>
        <end position="89"/>
    </location>
</feature>
<feature type="transmembrane region" description="Helical" evidence="6">
    <location>
        <begin position="111"/>
        <end position="132"/>
    </location>
</feature>
<evidence type="ECO:0000256" key="6">
    <source>
        <dbReference type="SAM" id="Phobius"/>
    </source>
</evidence>
<accession>A0A9N9Y5U2</accession>
<organism evidence="8 9">
    <name type="scientific">Clonostachys byssicola</name>
    <dbReference type="NCBI Taxonomy" id="160290"/>
    <lineage>
        <taxon>Eukaryota</taxon>
        <taxon>Fungi</taxon>
        <taxon>Dikarya</taxon>
        <taxon>Ascomycota</taxon>
        <taxon>Pezizomycotina</taxon>
        <taxon>Sordariomycetes</taxon>
        <taxon>Hypocreomycetidae</taxon>
        <taxon>Hypocreales</taxon>
        <taxon>Bionectriaceae</taxon>
        <taxon>Clonostachys</taxon>
    </lineage>
</organism>
<evidence type="ECO:0000256" key="2">
    <source>
        <dbReference type="ARBA" id="ARBA00022692"/>
    </source>
</evidence>